<reference evidence="5 6" key="1">
    <citation type="submission" date="2017-03" db="EMBL/GenBank/DDBJ databases">
        <title>Complete genome sequence of Blastomonas fulva degrading microcsystin LR.</title>
        <authorList>
            <person name="Lee H.-g."/>
            <person name="Jin L."/>
            <person name="oh H.-M."/>
        </authorList>
    </citation>
    <scope>NUCLEOTIDE SEQUENCE [LARGE SCALE GENOMIC DNA]</scope>
    <source>
        <strain evidence="5 6">T2</strain>
    </source>
</reference>
<keyword evidence="2" id="KW-0547">Nucleotide-binding</keyword>
<dbReference type="SUPFAM" id="SSF52540">
    <property type="entry name" value="P-loop containing nucleoside triphosphate hydrolases"/>
    <property type="match status" value="1"/>
</dbReference>
<sequence>MLEAVGLTKQFGEAVALDRLDLQVAAGETVCLLGANGAGKTTTINLFLGFLEPSAGAALVDGVEVARNLSAARKKLGYVAEVVALYPTLTGAENLDFFAQLAGERVDRAARDAILSRLRFPDGAIDRPAGTYSKGMRQKLGLAIALMKRAKAILLDEPLSGLDPAAANDLVAVLRETAAGGTALLISTHDIFRAKDVATRIGIMRHGQLLAMIDPATLSAGELEAIYLTHMAERAA</sequence>
<keyword evidence="3 5" id="KW-0067">ATP-binding</keyword>
<evidence type="ECO:0000256" key="1">
    <source>
        <dbReference type="ARBA" id="ARBA00022448"/>
    </source>
</evidence>
<dbReference type="InterPro" id="IPR003593">
    <property type="entry name" value="AAA+_ATPase"/>
</dbReference>
<dbReference type="Proteomes" id="UP000258016">
    <property type="component" value="Chromosome"/>
</dbReference>
<dbReference type="Pfam" id="PF00005">
    <property type="entry name" value="ABC_tran"/>
    <property type="match status" value="1"/>
</dbReference>
<dbReference type="Gene3D" id="3.40.50.300">
    <property type="entry name" value="P-loop containing nucleotide triphosphate hydrolases"/>
    <property type="match status" value="1"/>
</dbReference>
<dbReference type="PANTHER" id="PTHR42939:SF1">
    <property type="entry name" value="ABC TRANSPORTER ATP-BINDING PROTEIN ALBC-RELATED"/>
    <property type="match status" value="1"/>
</dbReference>
<keyword evidence="6" id="KW-1185">Reference proteome</keyword>
<dbReference type="PROSITE" id="PS00211">
    <property type="entry name" value="ABC_TRANSPORTER_1"/>
    <property type="match status" value="1"/>
</dbReference>
<evidence type="ECO:0000313" key="6">
    <source>
        <dbReference type="Proteomes" id="UP000258016"/>
    </source>
</evidence>
<protein>
    <submittedName>
        <fullName evidence="5">ABC transporter ATP-binding protein</fullName>
    </submittedName>
</protein>
<dbReference type="GO" id="GO:0005524">
    <property type="term" value="F:ATP binding"/>
    <property type="evidence" value="ECO:0007669"/>
    <property type="project" value="UniProtKB-KW"/>
</dbReference>
<evidence type="ECO:0000256" key="3">
    <source>
        <dbReference type="ARBA" id="ARBA00022840"/>
    </source>
</evidence>
<proteinExistence type="predicted"/>
<dbReference type="CDD" id="cd03230">
    <property type="entry name" value="ABC_DR_subfamily_A"/>
    <property type="match status" value="1"/>
</dbReference>
<dbReference type="PANTHER" id="PTHR42939">
    <property type="entry name" value="ABC TRANSPORTER ATP-BINDING PROTEIN ALBC-RELATED"/>
    <property type="match status" value="1"/>
</dbReference>
<organism evidence="5 6">
    <name type="scientific">Blastomonas fulva</name>
    <dbReference type="NCBI Taxonomy" id="1550728"/>
    <lineage>
        <taxon>Bacteria</taxon>
        <taxon>Pseudomonadati</taxon>
        <taxon>Pseudomonadota</taxon>
        <taxon>Alphaproteobacteria</taxon>
        <taxon>Sphingomonadales</taxon>
        <taxon>Sphingomonadaceae</taxon>
        <taxon>Blastomonas</taxon>
    </lineage>
</organism>
<feature type="domain" description="ABC transporter" evidence="4">
    <location>
        <begin position="2"/>
        <end position="231"/>
    </location>
</feature>
<evidence type="ECO:0000259" key="4">
    <source>
        <dbReference type="PROSITE" id="PS50893"/>
    </source>
</evidence>
<dbReference type="SMART" id="SM00382">
    <property type="entry name" value="AAA"/>
    <property type="match status" value="1"/>
</dbReference>
<dbReference type="PROSITE" id="PS50893">
    <property type="entry name" value="ABC_TRANSPORTER_2"/>
    <property type="match status" value="1"/>
</dbReference>
<dbReference type="InterPro" id="IPR017871">
    <property type="entry name" value="ABC_transporter-like_CS"/>
</dbReference>
<accession>A0ABM6MCK3</accession>
<dbReference type="InterPro" id="IPR051782">
    <property type="entry name" value="ABC_Transporter_VariousFunc"/>
</dbReference>
<keyword evidence="1" id="KW-0813">Transport</keyword>
<gene>
    <name evidence="5" type="ORF">B5J99_18135</name>
</gene>
<dbReference type="InterPro" id="IPR003439">
    <property type="entry name" value="ABC_transporter-like_ATP-bd"/>
</dbReference>
<dbReference type="InterPro" id="IPR027417">
    <property type="entry name" value="P-loop_NTPase"/>
</dbReference>
<dbReference type="EMBL" id="CP020083">
    <property type="protein sequence ID" value="ASR53653.1"/>
    <property type="molecule type" value="Genomic_DNA"/>
</dbReference>
<name>A0ABM6MCK3_9SPHN</name>
<evidence type="ECO:0000313" key="5">
    <source>
        <dbReference type="EMBL" id="ASR53653.1"/>
    </source>
</evidence>
<evidence type="ECO:0000256" key="2">
    <source>
        <dbReference type="ARBA" id="ARBA00022741"/>
    </source>
</evidence>